<protein>
    <submittedName>
        <fullName evidence="5">Unannotated protein</fullName>
    </submittedName>
</protein>
<evidence type="ECO:0000313" key="5">
    <source>
        <dbReference type="EMBL" id="CAB4867756.1"/>
    </source>
</evidence>
<dbReference type="PANTHER" id="PTHR42852">
    <property type="entry name" value="THIOL:DISULFIDE INTERCHANGE PROTEIN DSBE"/>
    <property type="match status" value="1"/>
</dbReference>
<dbReference type="PROSITE" id="PS51352">
    <property type="entry name" value="THIOREDOXIN_2"/>
    <property type="match status" value="1"/>
</dbReference>
<evidence type="ECO:0000313" key="2">
    <source>
        <dbReference type="EMBL" id="CAB4735707.1"/>
    </source>
</evidence>
<dbReference type="CDD" id="cd02966">
    <property type="entry name" value="TlpA_like_family"/>
    <property type="match status" value="1"/>
</dbReference>
<dbReference type="EMBL" id="CAFAAL010000028">
    <property type="protein sequence ID" value="CAB4798334.1"/>
    <property type="molecule type" value="Genomic_DNA"/>
</dbReference>
<dbReference type="InterPro" id="IPR050553">
    <property type="entry name" value="Thioredoxin_ResA/DsbE_sf"/>
</dbReference>
<dbReference type="EMBL" id="CAFBLJ010000035">
    <property type="protein sequence ID" value="CAB4867756.1"/>
    <property type="molecule type" value="Genomic_DNA"/>
</dbReference>
<dbReference type="PANTHER" id="PTHR42852:SF13">
    <property type="entry name" value="PROTEIN DIPZ"/>
    <property type="match status" value="1"/>
</dbReference>
<dbReference type="EMBL" id="CAFBMF010000224">
    <property type="protein sequence ID" value="CAB4917663.1"/>
    <property type="molecule type" value="Genomic_DNA"/>
</dbReference>
<evidence type="ECO:0000313" key="6">
    <source>
        <dbReference type="EMBL" id="CAB4917663.1"/>
    </source>
</evidence>
<reference evidence="5" key="1">
    <citation type="submission" date="2020-05" db="EMBL/GenBank/DDBJ databases">
        <authorList>
            <person name="Chiriac C."/>
            <person name="Salcher M."/>
            <person name="Ghai R."/>
            <person name="Kavagutti S V."/>
        </authorList>
    </citation>
    <scope>NUCLEOTIDE SEQUENCE</scope>
</reference>
<dbReference type="GO" id="GO:0016491">
    <property type="term" value="F:oxidoreductase activity"/>
    <property type="evidence" value="ECO:0007669"/>
    <property type="project" value="InterPro"/>
</dbReference>
<evidence type="ECO:0000313" key="3">
    <source>
        <dbReference type="EMBL" id="CAB4770177.1"/>
    </source>
</evidence>
<dbReference type="GO" id="GO:0016209">
    <property type="term" value="F:antioxidant activity"/>
    <property type="evidence" value="ECO:0007669"/>
    <property type="project" value="InterPro"/>
</dbReference>
<dbReference type="Pfam" id="PF00578">
    <property type="entry name" value="AhpC-TSA"/>
    <property type="match status" value="1"/>
</dbReference>
<evidence type="ECO:0000313" key="7">
    <source>
        <dbReference type="EMBL" id="CAB5036512.1"/>
    </source>
</evidence>
<sequence>MAKQPIKKSNNNKLVLGGVTLAIVIALVIAVVAGGSKDSSNTPMSDGAVSAGENQPVEVVGEVLEALPESGDDSTLGLIAPTLNGHAFDGSNLSVTPGDGKPYMVVFLAHWCPHCNREVPRLIEWQASGAIPADLQIIGVSTSVASDRPNYPPSQWVVAKGWPWPVMADSKSMDAANAFGVSGYPFFAIVGADGKVKVRASGEIEIDQLNQIVNTALTS</sequence>
<dbReference type="EMBL" id="CAEZZP010000037">
    <property type="protein sequence ID" value="CAB4770177.1"/>
    <property type="molecule type" value="Genomic_DNA"/>
</dbReference>
<dbReference type="EMBL" id="CAFBPS010000173">
    <property type="protein sequence ID" value="CAB5036512.1"/>
    <property type="molecule type" value="Genomic_DNA"/>
</dbReference>
<organism evidence="5">
    <name type="scientific">freshwater metagenome</name>
    <dbReference type="NCBI Taxonomy" id="449393"/>
    <lineage>
        <taxon>unclassified sequences</taxon>
        <taxon>metagenomes</taxon>
        <taxon>ecological metagenomes</taxon>
    </lineage>
</organism>
<feature type="domain" description="Thioredoxin" evidence="1">
    <location>
        <begin position="74"/>
        <end position="218"/>
    </location>
</feature>
<evidence type="ECO:0000313" key="4">
    <source>
        <dbReference type="EMBL" id="CAB4798334.1"/>
    </source>
</evidence>
<dbReference type="AlphaFoldDB" id="A0A6J7DB84"/>
<dbReference type="InterPro" id="IPR036249">
    <property type="entry name" value="Thioredoxin-like_sf"/>
</dbReference>
<evidence type="ECO:0000259" key="1">
    <source>
        <dbReference type="PROSITE" id="PS51352"/>
    </source>
</evidence>
<proteinExistence type="predicted"/>
<gene>
    <name evidence="2" type="ORF">UFOPK2658_01974</name>
    <name evidence="3" type="ORF">UFOPK2880_00770</name>
    <name evidence="4" type="ORF">UFOPK3004_00509</name>
    <name evidence="5" type="ORF">UFOPK3304_00829</name>
    <name evidence="6" type="ORF">UFOPK3494_01899</name>
    <name evidence="7" type="ORF">UFOPK4134_01628</name>
</gene>
<dbReference type="Gene3D" id="3.40.30.10">
    <property type="entry name" value="Glutaredoxin"/>
    <property type="match status" value="1"/>
</dbReference>
<dbReference type="SUPFAM" id="SSF52833">
    <property type="entry name" value="Thioredoxin-like"/>
    <property type="match status" value="1"/>
</dbReference>
<dbReference type="EMBL" id="CAEZYH010000159">
    <property type="protein sequence ID" value="CAB4735707.1"/>
    <property type="molecule type" value="Genomic_DNA"/>
</dbReference>
<dbReference type="InterPro" id="IPR000866">
    <property type="entry name" value="AhpC/TSA"/>
</dbReference>
<dbReference type="InterPro" id="IPR013766">
    <property type="entry name" value="Thioredoxin_domain"/>
</dbReference>
<accession>A0A6J7DB84</accession>
<name>A0A6J7DB84_9ZZZZ</name>